<feature type="compositionally biased region" description="Low complexity" evidence="1">
    <location>
        <begin position="148"/>
        <end position="169"/>
    </location>
</feature>
<evidence type="ECO:0000313" key="5">
    <source>
        <dbReference type="Proteomes" id="UP001219525"/>
    </source>
</evidence>
<keyword evidence="2" id="KW-0472">Membrane</keyword>
<organism evidence="4 5">
    <name type="scientific">Mycena pura</name>
    <dbReference type="NCBI Taxonomy" id="153505"/>
    <lineage>
        <taxon>Eukaryota</taxon>
        <taxon>Fungi</taxon>
        <taxon>Dikarya</taxon>
        <taxon>Basidiomycota</taxon>
        <taxon>Agaricomycotina</taxon>
        <taxon>Agaricomycetes</taxon>
        <taxon>Agaricomycetidae</taxon>
        <taxon>Agaricales</taxon>
        <taxon>Marasmiineae</taxon>
        <taxon>Mycenaceae</taxon>
        <taxon>Mycena</taxon>
    </lineage>
</organism>
<keyword evidence="2" id="KW-0812">Transmembrane</keyword>
<feature type="region of interest" description="Disordered" evidence="1">
    <location>
        <begin position="129"/>
        <end position="169"/>
    </location>
</feature>
<dbReference type="EMBL" id="JARJCW010000115">
    <property type="protein sequence ID" value="KAJ7192834.1"/>
    <property type="molecule type" value="Genomic_DNA"/>
</dbReference>
<dbReference type="Proteomes" id="UP001219525">
    <property type="component" value="Unassembled WGS sequence"/>
</dbReference>
<keyword evidence="3" id="KW-0732">Signal</keyword>
<proteinExistence type="predicted"/>
<feature type="transmembrane region" description="Helical" evidence="2">
    <location>
        <begin position="279"/>
        <end position="301"/>
    </location>
</feature>
<feature type="region of interest" description="Disordered" evidence="1">
    <location>
        <begin position="239"/>
        <end position="271"/>
    </location>
</feature>
<keyword evidence="5" id="KW-1185">Reference proteome</keyword>
<feature type="compositionally biased region" description="Polar residues" evidence="1">
    <location>
        <begin position="330"/>
        <end position="342"/>
    </location>
</feature>
<evidence type="ECO:0000256" key="2">
    <source>
        <dbReference type="SAM" id="Phobius"/>
    </source>
</evidence>
<sequence>MPVIAVLYFLLASVVVCPSSALVTFFVPSKINSGTAVDILWMRYNADPAFDLAQYVDSEPLSILSITPVNNSASEKNGTVSVLFSTPGQVTFGAWPHNTYGSTRRRVSFGTLKLPAALSEQKQLTIVSDTSSIPAASTHKVNSPPAPATGTPTTGPTPTTGGATTGAPAVPVETRSSMISSNLTSEYVGFDDSDHRAYIVFSEDPSQHHRPPSVSRGTRQLLLGVINSFALCRSAVPTGTGSSSVIPASPQSTNTNTTTTTTTTGASSAPQRGMSRATVIALAILLPLLILVIGILLYYCWRVRSRAPPHHVISKFTDVLLPVAHTRHSTTTITSPGLSSGDTGPATGDSESGAVVAVLVSGKRARGRSLGLPATRPAPPPPYEQSYATLE</sequence>
<accession>A0AAD6URE0</accession>
<evidence type="ECO:0008006" key="6">
    <source>
        <dbReference type="Google" id="ProtNLM"/>
    </source>
</evidence>
<feature type="chain" id="PRO_5042240268" description="Mid2 domain-containing protein" evidence="3">
    <location>
        <begin position="22"/>
        <end position="391"/>
    </location>
</feature>
<feature type="compositionally biased region" description="Low complexity" evidence="1">
    <location>
        <begin position="253"/>
        <end position="264"/>
    </location>
</feature>
<name>A0AAD6URE0_9AGAR</name>
<protein>
    <recommendedName>
        <fullName evidence="6">Mid2 domain-containing protein</fullName>
    </recommendedName>
</protein>
<evidence type="ECO:0000313" key="4">
    <source>
        <dbReference type="EMBL" id="KAJ7192834.1"/>
    </source>
</evidence>
<feature type="signal peptide" evidence="3">
    <location>
        <begin position="1"/>
        <end position="21"/>
    </location>
</feature>
<feature type="region of interest" description="Disordered" evidence="1">
    <location>
        <begin position="368"/>
        <end position="391"/>
    </location>
</feature>
<evidence type="ECO:0000256" key="1">
    <source>
        <dbReference type="SAM" id="MobiDB-lite"/>
    </source>
</evidence>
<gene>
    <name evidence="4" type="ORF">GGX14DRAFT_406047</name>
</gene>
<feature type="compositionally biased region" description="Polar residues" evidence="1">
    <location>
        <begin position="239"/>
        <end position="252"/>
    </location>
</feature>
<keyword evidence="2" id="KW-1133">Transmembrane helix</keyword>
<reference evidence="4" key="1">
    <citation type="submission" date="2023-03" db="EMBL/GenBank/DDBJ databases">
        <title>Massive genome expansion in bonnet fungi (Mycena s.s.) driven by repeated elements and novel gene families across ecological guilds.</title>
        <authorList>
            <consortium name="Lawrence Berkeley National Laboratory"/>
            <person name="Harder C.B."/>
            <person name="Miyauchi S."/>
            <person name="Viragh M."/>
            <person name="Kuo A."/>
            <person name="Thoen E."/>
            <person name="Andreopoulos B."/>
            <person name="Lu D."/>
            <person name="Skrede I."/>
            <person name="Drula E."/>
            <person name="Henrissat B."/>
            <person name="Morin E."/>
            <person name="Kohler A."/>
            <person name="Barry K."/>
            <person name="LaButti K."/>
            <person name="Morin E."/>
            <person name="Salamov A."/>
            <person name="Lipzen A."/>
            <person name="Mereny Z."/>
            <person name="Hegedus B."/>
            <person name="Baldrian P."/>
            <person name="Stursova M."/>
            <person name="Weitz H."/>
            <person name="Taylor A."/>
            <person name="Grigoriev I.V."/>
            <person name="Nagy L.G."/>
            <person name="Martin F."/>
            <person name="Kauserud H."/>
        </authorList>
    </citation>
    <scope>NUCLEOTIDE SEQUENCE</scope>
    <source>
        <strain evidence="4">9144</strain>
    </source>
</reference>
<evidence type="ECO:0000256" key="3">
    <source>
        <dbReference type="SAM" id="SignalP"/>
    </source>
</evidence>
<feature type="region of interest" description="Disordered" evidence="1">
    <location>
        <begin position="330"/>
        <end position="351"/>
    </location>
</feature>
<comment type="caution">
    <text evidence="4">The sequence shown here is derived from an EMBL/GenBank/DDBJ whole genome shotgun (WGS) entry which is preliminary data.</text>
</comment>
<dbReference type="AlphaFoldDB" id="A0AAD6URE0"/>
<feature type="compositionally biased region" description="Polar residues" evidence="1">
    <location>
        <begin position="129"/>
        <end position="141"/>
    </location>
</feature>